<dbReference type="KEGG" id="hdt:HYPDE_27643"/>
<proteinExistence type="predicted"/>
<dbReference type="EMBL" id="CP005587">
    <property type="protein sequence ID" value="AGK57208.1"/>
    <property type="molecule type" value="Genomic_DNA"/>
</dbReference>
<dbReference type="HOGENOM" id="CLU_758147_0_0_5"/>
<dbReference type="AlphaFoldDB" id="N0B2K9"/>
<accession>N0B2K9</accession>
<reference evidence="1 2" key="1">
    <citation type="journal article" date="2013" name="Genome Announc.">
        <title>Genome sequences for three denitrifying bacterial strains isolated from a uranium- and nitrate-contaminated subsurface environment.</title>
        <authorList>
            <person name="Venkatramanan R."/>
            <person name="Prakash O."/>
            <person name="Woyke T."/>
            <person name="Chain P."/>
            <person name="Goodwin L.A."/>
            <person name="Watson D."/>
            <person name="Brooks S."/>
            <person name="Kostka J.E."/>
            <person name="Green S.J."/>
        </authorList>
    </citation>
    <scope>NUCLEOTIDE SEQUENCE [LARGE SCALE GENOMIC DNA]</scope>
    <source>
        <strain evidence="1 2">1NES1</strain>
    </source>
</reference>
<keyword evidence="2" id="KW-1185">Reference proteome</keyword>
<dbReference type="eggNOG" id="ENOG5033RT4">
    <property type="taxonomic scope" value="Bacteria"/>
</dbReference>
<dbReference type="OrthoDB" id="7060496at2"/>
<name>N0B2K9_9HYPH</name>
<dbReference type="STRING" id="670307.HYPDE_27643"/>
<evidence type="ECO:0000313" key="2">
    <source>
        <dbReference type="Proteomes" id="UP000005952"/>
    </source>
</evidence>
<dbReference type="Proteomes" id="UP000005952">
    <property type="component" value="Chromosome"/>
</dbReference>
<protein>
    <submittedName>
        <fullName evidence="1">Uncharacterized protein</fullName>
    </submittedName>
</protein>
<organism evidence="1 2">
    <name type="scientific">Hyphomicrobium denitrificans 1NES1</name>
    <dbReference type="NCBI Taxonomy" id="670307"/>
    <lineage>
        <taxon>Bacteria</taxon>
        <taxon>Pseudomonadati</taxon>
        <taxon>Pseudomonadota</taxon>
        <taxon>Alphaproteobacteria</taxon>
        <taxon>Hyphomicrobiales</taxon>
        <taxon>Hyphomicrobiaceae</taxon>
        <taxon>Hyphomicrobium</taxon>
    </lineage>
</organism>
<gene>
    <name evidence="1" type="ORF">HYPDE_27643</name>
</gene>
<dbReference type="RefSeq" id="WP_015597245.1">
    <property type="nucleotide sequence ID" value="NC_021172.1"/>
</dbReference>
<sequence length="370" mass="40712">MVITELRPDDVLADCRRALHLAAAAGTLIDDGLLAALLRRSAGMRCPCSRAALRASLVESLQGLSQDVGQLADRIDEIIDALIVAGDLLELSDVVTDDPGAKGTWVYAAPPGFVARSSGSIFLIGVVPDQDTFLPEGLASRVTHEGFTRLIAQQPGEDLPAELREQGLQELSEHVWLKCPKMESAQEMLAALEYRLASQPPSGAIGDLQILDSAQPVTYYRGRWTAPKRQSGNFVARRPQEFGASLWCFVTLQDGVPARLLDFPLKKSRWRGCDAAWHVQMALDRRFGHPQLYRRRAANDGVRLDFFSPLPLWAERRLIIFGGPVAPEKCLMSYWLPSSEAKVEERFLQDRLWLSAADGASEGGSRANNP</sequence>
<evidence type="ECO:0000313" key="1">
    <source>
        <dbReference type="EMBL" id="AGK57208.1"/>
    </source>
</evidence>